<dbReference type="Pfam" id="PF00756">
    <property type="entry name" value="Esterase"/>
    <property type="match status" value="1"/>
</dbReference>
<dbReference type="SUPFAM" id="SSF53474">
    <property type="entry name" value="alpha/beta-Hydrolases"/>
    <property type="match status" value="1"/>
</dbReference>
<keyword evidence="8" id="KW-0963">Cytoplasm</keyword>
<dbReference type="FunFam" id="3.40.50.1820:FF:000002">
    <property type="entry name" value="S-formylglutathione hydrolase"/>
    <property type="match status" value="1"/>
</dbReference>
<evidence type="ECO:0000256" key="8">
    <source>
        <dbReference type="RuleBase" id="RU363068"/>
    </source>
</evidence>
<keyword evidence="10" id="KW-1185">Reference proteome</keyword>
<comment type="catalytic activity">
    <reaction evidence="8">
        <text>S-formylglutathione + H2O = formate + glutathione + H(+)</text>
        <dbReference type="Rhea" id="RHEA:14961"/>
        <dbReference type="ChEBI" id="CHEBI:15377"/>
        <dbReference type="ChEBI" id="CHEBI:15378"/>
        <dbReference type="ChEBI" id="CHEBI:15740"/>
        <dbReference type="ChEBI" id="CHEBI:57688"/>
        <dbReference type="ChEBI" id="CHEBI:57925"/>
        <dbReference type="EC" id="3.1.2.12"/>
    </reaction>
</comment>
<evidence type="ECO:0000256" key="4">
    <source>
        <dbReference type="ARBA" id="ARBA00016774"/>
    </source>
</evidence>
<organism evidence="9 10">
    <name type="scientific">Rhynocoris fuscipes</name>
    <dbReference type="NCBI Taxonomy" id="488301"/>
    <lineage>
        <taxon>Eukaryota</taxon>
        <taxon>Metazoa</taxon>
        <taxon>Ecdysozoa</taxon>
        <taxon>Arthropoda</taxon>
        <taxon>Hexapoda</taxon>
        <taxon>Insecta</taxon>
        <taxon>Pterygota</taxon>
        <taxon>Neoptera</taxon>
        <taxon>Paraneoptera</taxon>
        <taxon>Hemiptera</taxon>
        <taxon>Heteroptera</taxon>
        <taxon>Panheteroptera</taxon>
        <taxon>Cimicomorpha</taxon>
        <taxon>Reduviidae</taxon>
        <taxon>Harpactorinae</taxon>
        <taxon>Harpactorini</taxon>
        <taxon>Rhynocoris</taxon>
    </lineage>
</organism>
<name>A0AAW1D1L8_9HEMI</name>
<evidence type="ECO:0000313" key="9">
    <source>
        <dbReference type="EMBL" id="KAK9504581.1"/>
    </source>
</evidence>
<dbReference type="Proteomes" id="UP001461498">
    <property type="component" value="Unassembled WGS sequence"/>
</dbReference>
<evidence type="ECO:0000313" key="10">
    <source>
        <dbReference type="Proteomes" id="UP001461498"/>
    </source>
</evidence>
<gene>
    <name evidence="9" type="ORF">O3M35_010886</name>
</gene>
<comment type="caution">
    <text evidence="9">The sequence shown here is derived from an EMBL/GenBank/DDBJ whole genome shotgun (WGS) entry which is preliminary data.</text>
</comment>
<keyword evidence="6 8" id="KW-0378">Hydrolase</keyword>
<dbReference type="EMBL" id="JAPXFL010000007">
    <property type="protein sequence ID" value="KAK9504581.1"/>
    <property type="molecule type" value="Genomic_DNA"/>
</dbReference>
<evidence type="ECO:0000256" key="3">
    <source>
        <dbReference type="ARBA" id="ARBA00012479"/>
    </source>
</evidence>
<accession>A0AAW1D1L8</accession>
<dbReference type="Gene3D" id="3.40.50.1820">
    <property type="entry name" value="alpha/beta hydrolase"/>
    <property type="match status" value="1"/>
</dbReference>
<keyword evidence="5 8" id="KW-0719">Serine esterase</keyword>
<evidence type="ECO:0000256" key="6">
    <source>
        <dbReference type="ARBA" id="ARBA00022801"/>
    </source>
</evidence>
<dbReference type="InterPro" id="IPR000801">
    <property type="entry name" value="Esterase-like"/>
</dbReference>
<feature type="active site" description="Charge relay system" evidence="7">
    <location>
        <position position="264"/>
    </location>
</feature>
<protein>
    <recommendedName>
        <fullName evidence="4 8">S-formylglutathione hydrolase</fullName>
        <ecNumber evidence="3 8">3.1.2.12</ecNumber>
    </recommendedName>
</protein>
<dbReference type="InterPro" id="IPR014186">
    <property type="entry name" value="S-formylglutathione_hydrol"/>
</dbReference>
<evidence type="ECO:0000256" key="5">
    <source>
        <dbReference type="ARBA" id="ARBA00022487"/>
    </source>
</evidence>
<dbReference type="GO" id="GO:0046294">
    <property type="term" value="P:formaldehyde catabolic process"/>
    <property type="evidence" value="ECO:0007669"/>
    <property type="project" value="InterPro"/>
</dbReference>
<proteinExistence type="inferred from homology"/>
<feature type="active site" description="Charge relay system" evidence="7">
    <location>
        <position position="149"/>
    </location>
</feature>
<comment type="function">
    <text evidence="1 8">Serine hydrolase involved in the detoxification of formaldehyde.</text>
</comment>
<dbReference type="GO" id="GO:0018738">
    <property type="term" value="F:S-formylglutathione hydrolase activity"/>
    <property type="evidence" value="ECO:0007669"/>
    <property type="project" value="UniProtKB-EC"/>
</dbReference>
<comment type="subcellular location">
    <subcellularLocation>
        <location evidence="8">Cytoplasm</location>
    </subcellularLocation>
</comment>
<evidence type="ECO:0000256" key="7">
    <source>
        <dbReference type="PIRSR" id="PIRSR614186-1"/>
    </source>
</evidence>
<dbReference type="NCBIfam" id="TIGR02821">
    <property type="entry name" value="fghA_ester_D"/>
    <property type="match status" value="1"/>
</dbReference>
<sequence length="285" mass="31810">MGALKEISSNKSFGGYQRVYSHESEVLKCTMKFGIYLPPNCDEKVPVLYWLSGLTCTEQNFVTKAGSQHYASQYNMIVVAPDTSPRGCQIAGEDDSYDFGSGAGFYVDATEEPWNKNYLMYSYITKELPSLINEHFPADPNRQSIMGHSMGGHGALICFLKNPGQYKSVSAFAPICNPTKCPWGQKAFAGYLGGSADSVPDTWLNYDATHLVSKYDGAPVDILIDQGLNDEFFQCGQLLPDNFVEACKQAQVPVILHKREGYDHSYYYIASFIGEHFAHHHKYLK</sequence>
<dbReference type="EC" id="3.1.2.12" evidence="3 8"/>
<dbReference type="PANTHER" id="PTHR10061:SF0">
    <property type="entry name" value="S-FORMYLGLUTATHIONE HYDROLASE"/>
    <property type="match status" value="1"/>
</dbReference>
<dbReference type="InterPro" id="IPR029058">
    <property type="entry name" value="AB_hydrolase_fold"/>
</dbReference>
<dbReference type="AlphaFoldDB" id="A0AAW1D1L8"/>
<evidence type="ECO:0000256" key="1">
    <source>
        <dbReference type="ARBA" id="ARBA00002608"/>
    </source>
</evidence>
<evidence type="ECO:0000256" key="2">
    <source>
        <dbReference type="ARBA" id="ARBA00005622"/>
    </source>
</evidence>
<reference evidence="9 10" key="1">
    <citation type="submission" date="2022-12" db="EMBL/GenBank/DDBJ databases">
        <title>Chromosome-level genome assembly of true bugs.</title>
        <authorList>
            <person name="Ma L."/>
            <person name="Li H."/>
        </authorList>
    </citation>
    <scope>NUCLEOTIDE SEQUENCE [LARGE SCALE GENOMIC DNA]</scope>
    <source>
        <strain evidence="9">Lab_2022b</strain>
    </source>
</reference>
<comment type="similarity">
    <text evidence="2 8">Belongs to the esterase D family.</text>
</comment>
<dbReference type="GO" id="GO:0052689">
    <property type="term" value="F:carboxylic ester hydrolase activity"/>
    <property type="evidence" value="ECO:0007669"/>
    <property type="project" value="UniProtKB-KW"/>
</dbReference>
<dbReference type="PANTHER" id="PTHR10061">
    <property type="entry name" value="S-FORMYLGLUTATHIONE HYDROLASE"/>
    <property type="match status" value="1"/>
</dbReference>
<feature type="active site" description="Charge relay system" evidence="7">
    <location>
        <position position="230"/>
    </location>
</feature>
<dbReference type="GO" id="GO:0005829">
    <property type="term" value="C:cytosol"/>
    <property type="evidence" value="ECO:0007669"/>
    <property type="project" value="TreeGrafter"/>
</dbReference>